<feature type="domain" description="Origin recognition complex subunit 3 insertion" evidence="12">
    <location>
        <begin position="336"/>
        <end position="560"/>
    </location>
</feature>
<dbReference type="PANTHER" id="PTHR12748:SF0">
    <property type="entry name" value="ORIGIN RECOGNITION COMPLEX SUBUNIT 3"/>
    <property type="match status" value="1"/>
</dbReference>
<dbReference type="GO" id="GO:0005664">
    <property type="term" value="C:nuclear origin of replication recognition complex"/>
    <property type="evidence" value="ECO:0007669"/>
    <property type="project" value="InterPro"/>
</dbReference>
<dbReference type="InterPro" id="IPR045663">
    <property type="entry name" value="ORC3_ins"/>
</dbReference>
<keyword evidence="4" id="KW-0597">Phosphoprotein</keyword>
<keyword evidence="6" id="KW-0238">DNA-binding</keyword>
<evidence type="ECO:0000256" key="8">
    <source>
        <dbReference type="ARBA" id="ARBA00026084"/>
    </source>
</evidence>
<evidence type="ECO:0000259" key="10">
    <source>
        <dbReference type="Pfam" id="PF07034"/>
    </source>
</evidence>
<evidence type="ECO:0000256" key="2">
    <source>
        <dbReference type="ARBA" id="ARBA00010977"/>
    </source>
</evidence>
<evidence type="ECO:0000256" key="5">
    <source>
        <dbReference type="ARBA" id="ARBA00022705"/>
    </source>
</evidence>
<evidence type="ECO:0000313" key="13">
    <source>
        <dbReference type="EMBL" id="GFT63224.1"/>
    </source>
</evidence>
<comment type="caution">
    <text evidence="13">The sequence shown here is derived from an EMBL/GenBank/DDBJ whole genome shotgun (WGS) entry which is preliminary data.</text>
</comment>
<dbReference type="InterPro" id="IPR020795">
    <property type="entry name" value="ORC3"/>
</dbReference>
<evidence type="ECO:0000256" key="3">
    <source>
        <dbReference type="ARBA" id="ARBA00019085"/>
    </source>
</evidence>
<proteinExistence type="inferred from homology"/>
<feature type="domain" description="Origin recognition complex subunit 3 N-terminal" evidence="10">
    <location>
        <begin position="31"/>
        <end position="323"/>
    </location>
</feature>
<evidence type="ECO:0000256" key="9">
    <source>
        <dbReference type="ARBA" id="ARBA00045241"/>
    </source>
</evidence>
<dbReference type="GO" id="GO:0003688">
    <property type="term" value="F:DNA replication origin binding"/>
    <property type="evidence" value="ECO:0007669"/>
    <property type="project" value="TreeGrafter"/>
</dbReference>
<dbReference type="EMBL" id="BMAW01068192">
    <property type="protein sequence ID" value="GFT63224.1"/>
    <property type="molecule type" value="Genomic_DNA"/>
</dbReference>
<dbReference type="OrthoDB" id="6416521at2759"/>
<evidence type="ECO:0000256" key="1">
    <source>
        <dbReference type="ARBA" id="ARBA00004123"/>
    </source>
</evidence>
<dbReference type="GO" id="GO:0006270">
    <property type="term" value="P:DNA replication initiation"/>
    <property type="evidence" value="ECO:0007669"/>
    <property type="project" value="TreeGrafter"/>
</dbReference>
<accession>A0A8X6TZN3</accession>
<dbReference type="PANTHER" id="PTHR12748">
    <property type="entry name" value="ORIGIN RECOGNITION COMPLEX SUBUNIT 3"/>
    <property type="match status" value="1"/>
</dbReference>
<evidence type="ECO:0000256" key="6">
    <source>
        <dbReference type="ARBA" id="ARBA00023125"/>
    </source>
</evidence>
<gene>
    <name evidence="13" type="primary">Orc3</name>
    <name evidence="13" type="ORF">NPIL_463951</name>
</gene>
<dbReference type="InterPro" id="IPR045667">
    <property type="entry name" value="ORC3_N"/>
</dbReference>
<evidence type="ECO:0000313" key="14">
    <source>
        <dbReference type="Proteomes" id="UP000887013"/>
    </source>
</evidence>
<dbReference type="Pfam" id="PF18137">
    <property type="entry name" value="WHD_ORC"/>
    <property type="match status" value="1"/>
</dbReference>
<keyword evidence="7" id="KW-0539">Nucleus</keyword>
<dbReference type="InterPro" id="IPR040855">
    <property type="entry name" value="ORC_WH_C"/>
</dbReference>
<dbReference type="CDD" id="cd20704">
    <property type="entry name" value="Orc3"/>
    <property type="match status" value="1"/>
</dbReference>
<evidence type="ECO:0000259" key="12">
    <source>
        <dbReference type="Pfam" id="PF19675"/>
    </source>
</evidence>
<dbReference type="AlphaFoldDB" id="A0A8X6TZN3"/>
<evidence type="ECO:0000256" key="4">
    <source>
        <dbReference type="ARBA" id="ARBA00022553"/>
    </source>
</evidence>
<comment type="subcellular location">
    <subcellularLocation>
        <location evidence="1">Nucleus</location>
    </subcellularLocation>
</comment>
<sequence>MDEYKSSINKGCFVHKPEKIKIKKSGGHAAIPLKEDVKQSLWNIIETKIKNIEKKSYTETFVNGIVKFVNDSFQFPLQEVQEVPAAVLVMGVNMPDHSNIFNLLEKHLHLSDIYSTVILESKKCSSVSNMLQVILNEIHKKYIKFFKIGDDLPKKQEYGFSKLYEYYNKIQGNKLLSPTKKKKNIHTKVQNLSKPIVFLLQDVESFNSEILQKLIYLCKIYSGKLPIVLIFGMSSAMVTLHSILPPKALLCLGLETFYSASATEYLTQIIEEVIISPDLPFKFGPKMFRLVVDSVLYHDFSVSNLTYMLKFAVIEHLYGKSFTSLCCHENEIEKKVHKLSHEDLQALKGSPSLKVYLDNNPNFVSCMKDPTVFKESVIGFMQKLYHDRRQILLLLKLLHCFVKDLPEYPLGKQLRELYAVSLEKEICLSEGFSDALKLLKLQSQQSLMTKLAVCLNVIKRSTIDSTLIKETKKMLEDSVEKLSKLTTSDFDKHVQEPLLLQSDKITSRFQLQEKIQMSIKLKRSNFEAVRNEIIENLHRVFKNINPPSHSPLFEIFYFDDVSSVKKHLMAVPRVTSCNTLSNPQHHLKCKCCKISSSDEIQPTMPETSLLYKLHLESGKLINLYDWLEGFKAIKTSGENTGKRSRTKSKVDDNDLNVRFLLAVSELQMLGFVKPTKRKTDHVARTTFGCF</sequence>
<protein>
    <recommendedName>
        <fullName evidence="3">Origin recognition complex subunit 3</fullName>
    </recommendedName>
</protein>
<dbReference type="Proteomes" id="UP000887013">
    <property type="component" value="Unassembled WGS sequence"/>
</dbReference>
<keyword evidence="5" id="KW-0235">DNA replication</keyword>
<name>A0A8X6TZN3_NEPPI</name>
<evidence type="ECO:0000256" key="7">
    <source>
        <dbReference type="ARBA" id="ARBA00023242"/>
    </source>
</evidence>
<dbReference type="Pfam" id="PF19675">
    <property type="entry name" value="ORC3_ins"/>
    <property type="match status" value="1"/>
</dbReference>
<keyword evidence="14" id="KW-1185">Reference proteome</keyword>
<reference evidence="13" key="1">
    <citation type="submission" date="2020-08" db="EMBL/GenBank/DDBJ databases">
        <title>Multicomponent nature underlies the extraordinary mechanical properties of spider dragline silk.</title>
        <authorList>
            <person name="Kono N."/>
            <person name="Nakamura H."/>
            <person name="Mori M."/>
            <person name="Yoshida Y."/>
            <person name="Ohtoshi R."/>
            <person name="Malay A.D."/>
            <person name="Moran D.A.P."/>
            <person name="Tomita M."/>
            <person name="Numata K."/>
            <person name="Arakawa K."/>
        </authorList>
    </citation>
    <scope>NUCLEOTIDE SEQUENCE</scope>
</reference>
<dbReference type="Pfam" id="PF07034">
    <property type="entry name" value="ORC3_N"/>
    <property type="match status" value="1"/>
</dbReference>
<comment type="similarity">
    <text evidence="2">Belongs to the ORC3 family.</text>
</comment>
<evidence type="ECO:0000259" key="11">
    <source>
        <dbReference type="Pfam" id="PF18137"/>
    </source>
</evidence>
<organism evidence="13 14">
    <name type="scientific">Nephila pilipes</name>
    <name type="common">Giant wood spider</name>
    <name type="synonym">Nephila maculata</name>
    <dbReference type="NCBI Taxonomy" id="299642"/>
    <lineage>
        <taxon>Eukaryota</taxon>
        <taxon>Metazoa</taxon>
        <taxon>Ecdysozoa</taxon>
        <taxon>Arthropoda</taxon>
        <taxon>Chelicerata</taxon>
        <taxon>Arachnida</taxon>
        <taxon>Araneae</taxon>
        <taxon>Araneomorphae</taxon>
        <taxon>Entelegynae</taxon>
        <taxon>Araneoidea</taxon>
        <taxon>Nephilidae</taxon>
        <taxon>Nephila</taxon>
    </lineage>
</organism>
<dbReference type="GO" id="GO:0031261">
    <property type="term" value="C:DNA replication preinitiation complex"/>
    <property type="evidence" value="ECO:0007669"/>
    <property type="project" value="TreeGrafter"/>
</dbReference>
<feature type="domain" description="Origin recognition complex subunit 3 winged helix C-terminal" evidence="11">
    <location>
        <begin position="573"/>
        <end position="687"/>
    </location>
</feature>
<comment type="function">
    <text evidence="9">Component of the origin recognition complex (ORC) that binds origins of replication. DNA-binding is ATP-dependent. The specific DNA sequences that define origins of replication have not been identified yet. ORC is required to assemble the pre-replication complex necessary to initiate DNA replication. Binds histone H3 and H4 trimethylation marks H3K9me3, H3K27me3 and H4K20me3.</text>
</comment>
<comment type="subunit">
    <text evidence="8">Component of ORC, a complex composed of at least 6 subunits: ORC1, ORC2, ORC3, ORC4, ORC5 and ORC6. ORC is regulated in a cell-cycle dependent manner. It is sequentially assembled at the exit from anaphase of mitosis and disassembled as cells enter S phase.</text>
</comment>
<dbReference type="GO" id="GO:0005656">
    <property type="term" value="C:nuclear pre-replicative complex"/>
    <property type="evidence" value="ECO:0007669"/>
    <property type="project" value="TreeGrafter"/>
</dbReference>